<dbReference type="Gene3D" id="2.160.20.10">
    <property type="entry name" value="Single-stranded right-handed beta-helix, Pectin lyase-like"/>
    <property type="match status" value="1"/>
</dbReference>
<protein>
    <recommendedName>
        <fullName evidence="3">Right handed beta helix domain-containing protein</fullName>
    </recommendedName>
</protein>
<sequence length="285" mass="31663">MYATYGGHVIIENVGAFNFKEFGINANALWRINNVFCYKNKIGLQLRSDSAVSNSEFSRGDIPINITDGGNRLTNIWCNSGKEGCLRIKPLNSSVNLRNTSISNLYIGEVYGEGNEVKPIINIEGLLVNNVQHRVFDVQISNSFITNAEGAVSIPNDLVSIKYAENIVFSNCNFFGQGLYASSNRYTRHAFYIENSSMILINNCTITGINKSSLKVQKICSDISISNCTFNGWGQAVANGDDFICLYFSDEIYRTQIIGCNFIDSSSNLNLSLIKSYSEPNNFTF</sequence>
<dbReference type="eggNOG" id="ENOG5033AJ0">
    <property type="taxonomic scope" value="Bacteria"/>
</dbReference>
<dbReference type="AlphaFoldDB" id="A0A085Z3M7"/>
<comment type="caution">
    <text evidence="1">The sequence shown here is derived from an EMBL/GenBank/DDBJ whole genome shotgun (WGS) entry which is preliminary data.</text>
</comment>
<evidence type="ECO:0000313" key="2">
    <source>
        <dbReference type="Proteomes" id="UP000028703"/>
    </source>
</evidence>
<proteinExistence type="predicted"/>
<reference evidence="1 2" key="1">
    <citation type="submission" date="2014-07" db="EMBL/GenBank/DDBJ databases">
        <title>Genome of Chryseobacterium luteum DSM 18605.</title>
        <authorList>
            <person name="Stropko S.J."/>
            <person name="Pipes S.E."/>
            <person name="Newman J.D."/>
        </authorList>
    </citation>
    <scope>NUCLEOTIDE SEQUENCE [LARGE SCALE GENOMIC DNA]</scope>
    <source>
        <strain evidence="1 2">DSM 18605</strain>
    </source>
</reference>
<keyword evidence="2" id="KW-1185">Reference proteome</keyword>
<dbReference type="Proteomes" id="UP000028703">
    <property type="component" value="Unassembled WGS sequence"/>
</dbReference>
<name>A0A085Z3M7_9FLAO</name>
<organism evidence="1 2">
    <name type="scientific">Chryseobacterium luteum</name>
    <dbReference type="NCBI Taxonomy" id="421531"/>
    <lineage>
        <taxon>Bacteria</taxon>
        <taxon>Pseudomonadati</taxon>
        <taxon>Bacteroidota</taxon>
        <taxon>Flavobacteriia</taxon>
        <taxon>Flavobacteriales</taxon>
        <taxon>Weeksellaceae</taxon>
        <taxon>Chryseobacterium group</taxon>
        <taxon>Chryseobacterium</taxon>
    </lineage>
</organism>
<evidence type="ECO:0000313" key="1">
    <source>
        <dbReference type="EMBL" id="KFE99040.1"/>
    </source>
</evidence>
<gene>
    <name evidence="1" type="ORF">IX38_18560</name>
</gene>
<dbReference type="InterPro" id="IPR011050">
    <property type="entry name" value="Pectin_lyase_fold/virulence"/>
</dbReference>
<accession>A0A085Z3M7</accession>
<dbReference type="InterPro" id="IPR012334">
    <property type="entry name" value="Pectin_lyas_fold"/>
</dbReference>
<dbReference type="STRING" id="421531.IX38_18560"/>
<evidence type="ECO:0008006" key="3">
    <source>
        <dbReference type="Google" id="ProtNLM"/>
    </source>
</evidence>
<dbReference type="EMBL" id="JPRO01000020">
    <property type="protein sequence ID" value="KFE99040.1"/>
    <property type="molecule type" value="Genomic_DNA"/>
</dbReference>
<dbReference type="SUPFAM" id="SSF51126">
    <property type="entry name" value="Pectin lyase-like"/>
    <property type="match status" value="1"/>
</dbReference>